<evidence type="ECO:0000313" key="4">
    <source>
        <dbReference type="EMBL" id="MFI9105330.1"/>
    </source>
</evidence>
<dbReference type="InterPro" id="IPR013917">
    <property type="entry name" value="tRNA_wybutosine-synth"/>
</dbReference>
<dbReference type="Pfam" id="PF08608">
    <property type="entry name" value="Wyosine_form"/>
    <property type="match status" value="1"/>
</dbReference>
<accession>A0ABW8CIZ1</accession>
<evidence type="ECO:0000256" key="1">
    <source>
        <dbReference type="SAM" id="MobiDB-lite"/>
    </source>
</evidence>
<name>A0ABW8CIZ1_9ACTN</name>
<protein>
    <submittedName>
        <fullName evidence="4">TIGR03084 family metal-binding protein</fullName>
    </submittedName>
</protein>
<dbReference type="NCBIfam" id="TIGR03083">
    <property type="entry name" value="maleylpyruvate isomerase family mycothiol-dependent enzyme"/>
    <property type="match status" value="1"/>
</dbReference>
<reference evidence="4 5" key="1">
    <citation type="submission" date="2024-10" db="EMBL/GenBank/DDBJ databases">
        <title>The Natural Products Discovery Center: Release of the First 8490 Sequenced Strains for Exploring Actinobacteria Biosynthetic Diversity.</title>
        <authorList>
            <person name="Kalkreuter E."/>
            <person name="Kautsar S.A."/>
            <person name="Yang D."/>
            <person name="Bader C.D."/>
            <person name="Teijaro C.N."/>
            <person name="Fluegel L."/>
            <person name="Davis C.M."/>
            <person name="Simpson J.R."/>
            <person name="Lauterbach L."/>
            <person name="Steele A.D."/>
            <person name="Gui C."/>
            <person name="Meng S."/>
            <person name="Li G."/>
            <person name="Viehrig K."/>
            <person name="Ye F."/>
            <person name="Su P."/>
            <person name="Kiefer A.F."/>
            <person name="Nichols A."/>
            <person name="Cepeda A.J."/>
            <person name="Yan W."/>
            <person name="Fan B."/>
            <person name="Jiang Y."/>
            <person name="Adhikari A."/>
            <person name="Zheng C.-J."/>
            <person name="Schuster L."/>
            <person name="Cowan T.M."/>
            <person name="Smanski M.J."/>
            <person name="Chevrette M.G."/>
            <person name="De Carvalho L.P.S."/>
            <person name="Shen B."/>
        </authorList>
    </citation>
    <scope>NUCLEOTIDE SEQUENCE [LARGE SCALE GENOMIC DNA]</scope>
    <source>
        <strain evidence="4 5">NPDC053399</strain>
    </source>
</reference>
<dbReference type="InterPro" id="IPR017518">
    <property type="entry name" value="CHP03084"/>
</dbReference>
<dbReference type="InterPro" id="IPR017517">
    <property type="entry name" value="Maleyloyr_isom"/>
</dbReference>
<feature type="compositionally biased region" description="Low complexity" evidence="1">
    <location>
        <begin position="279"/>
        <end position="298"/>
    </location>
</feature>
<dbReference type="InterPro" id="IPR024344">
    <property type="entry name" value="MDMPI_metal-binding"/>
</dbReference>
<dbReference type="Proteomes" id="UP001614394">
    <property type="component" value="Unassembled WGS sequence"/>
</dbReference>
<evidence type="ECO:0000259" key="2">
    <source>
        <dbReference type="Pfam" id="PF08608"/>
    </source>
</evidence>
<evidence type="ECO:0000259" key="3">
    <source>
        <dbReference type="Pfam" id="PF11716"/>
    </source>
</evidence>
<organism evidence="4 5">
    <name type="scientific">Streptomyces fildesensis</name>
    <dbReference type="NCBI Taxonomy" id="375757"/>
    <lineage>
        <taxon>Bacteria</taxon>
        <taxon>Bacillati</taxon>
        <taxon>Actinomycetota</taxon>
        <taxon>Actinomycetes</taxon>
        <taxon>Kitasatosporales</taxon>
        <taxon>Streptomycetaceae</taxon>
        <taxon>Streptomyces</taxon>
    </lineage>
</organism>
<comment type="caution">
    <text evidence="4">The sequence shown here is derived from an EMBL/GenBank/DDBJ whole genome shotgun (WGS) entry which is preliminary data.</text>
</comment>
<dbReference type="Gene3D" id="1.20.120.450">
    <property type="entry name" value="dinb family like domain"/>
    <property type="match status" value="1"/>
</dbReference>
<proteinExistence type="predicted"/>
<dbReference type="NCBIfam" id="TIGR03084">
    <property type="entry name" value="TIGR03084 family metal-binding protein"/>
    <property type="match status" value="1"/>
</dbReference>
<gene>
    <name evidence="4" type="ORF">ACIGXA_32950</name>
</gene>
<keyword evidence="5" id="KW-1185">Reference proteome</keyword>
<feature type="region of interest" description="Disordered" evidence="1">
    <location>
        <begin position="248"/>
        <end position="298"/>
    </location>
</feature>
<sequence>MADPLSVLVDLRAESEDLDRLVAPLPADRWAAPTPAEGWTIAHQIAHLAWTDGVALISVTDPEAFARETERAAATFETFVDDEARKGASLPPAELLDRWRTGRQALLDALAAQPPGTRFPWYGPPMSAASMATGRLMETWAHGQDVADALDARREPTGRLRHVARIGVRARDYAYFVRGLKPPAEEFRVELTAPDGELWTYGPEDAAQRVTGPMIDFCLLATQRRHRDDLAVRAEGEDADRWLEIAQAFAGPAGPGREPQSPTRPRPVDRSESVDPPRSGQAPGSADAASAQGDGAGA</sequence>
<feature type="domain" description="tRNA wybutosine-synthesis" evidence="2">
    <location>
        <begin position="183"/>
        <end position="232"/>
    </location>
</feature>
<dbReference type="RefSeq" id="WP_399656032.1">
    <property type="nucleotide sequence ID" value="NZ_JBITYG010000012.1"/>
</dbReference>
<dbReference type="SUPFAM" id="SSF109854">
    <property type="entry name" value="DinB/YfiT-like putative metalloenzymes"/>
    <property type="match status" value="1"/>
</dbReference>
<evidence type="ECO:0000313" key="5">
    <source>
        <dbReference type="Proteomes" id="UP001614394"/>
    </source>
</evidence>
<dbReference type="EMBL" id="JBITYG010000012">
    <property type="protein sequence ID" value="MFI9105330.1"/>
    <property type="molecule type" value="Genomic_DNA"/>
</dbReference>
<feature type="domain" description="Mycothiol-dependent maleylpyruvate isomerase metal-binding" evidence="3">
    <location>
        <begin position="11"/>
        <end position="147"/>
    </location>
</feature>
<feature type="compositionally biased region" description="Basic and acidic residues" evidence="1">
    <location>
        <begin position="266"/>
        <end position="275"/>
    </location>
</feature>
<dbReference type="Pfam" id="PF11716">
    <property type="entry name" value="MDMPI_N"/>
    <property type="match status" value="1"/>
</dbReference>
<dbReference type="InterPro" id="IPR034660">
    <property type="entry name" value="DinB/YfiT-like"/>
</dbReference>